<reference evidence="2" key="2">
    <citation type="submission" date="2019-01" db="EMBL/GenBank/DDBJ databases">
        <authorList>
            <consortium name="NCBI Pathogen Detection Project"/>
        </authorList>
    </citation>
    <scope>NUCLEOTIDE SEQUENCE</scope>
    <source>
        <strain evidence="2">BCW_3452</strain>
    </source>
</reference>
<dbReference type="AlphaFoldDB" id="A0A8H9N210"/>
<reference evidence="2" key="1">
    <citation type="journal article" date="2018" name="Genome Biol.">
        <title>SKESA: strategic k-mer extension for scrupulous assemblies.</title>
        <authorList>
            <person name="Souvorov A."/>
            <person name="Agarwala R."/>
            <person name="Lipman D.J."/>
        </authorList>
    </citation>
    <scope>NUCLEOTIDE SEQUENCE</scope>
    <source>
        <strain evidence="2">BCW_3452</strain>
    </source>
</reference>
<proteinExistence type="predicted"/>
<evidence type="ECO:0000313" key="3">
    <source>
        <dbReference type="Proteomes" id="UP000863257"/>
    </source>
</evidence>
<feature type="transmembrane region" description="Helical" evidence="1">
    <location>
        <begin position="14"/>
        <end position="36"/>
    </location>
</feature>
<gene>
    <name evidence="2" type="ORF">I7730_16310</name>
</gene>
<keyword evidence="1" id="KW-1133">Transmembrane helix</keyword>
<dbReference type="EMBL" id="DACRBY010000020">
    <property type="protein sequence ID" value="HAS8541348.1"/>
    <property type="molecule type" value="Genomic_DNA"/>
</dbReference>
<keyword evidence="1" id="KW-0812">Transmembrane</keyword>
<evidence type="ECO:0000313" key="2">
    <source>
        <dbReference type="EMBL" id="HAS8541348.1"/>
    </source>
</evidence>
<protein>
    <submittedName>
        <fullName evidence="2">Uncharacterized protein</fullName>
    </submittedName>
</protein>
<organism evidence="2 3">
    <name type="scientific">Vibrio vulnificus</name>
    <dbReference type="NCBI Taxonomy" id="672"/>
    <lineage>
        <taxon>Bacteria</taxon>
        <taxon>Pseudomonadati</taxon>
        <taxon>Pseudomonadota</taxon>
        <taxon>Gammaproteobacteria</taxon>
        <taxon>Vibrionales</taxon>
        <taxon>Vibrionaceae</taxon>
        <taxon>Vibrio</taxon>
    </lineage>
</organism>
<name>A0A8H9N210_VIBVL</name>
<dbReference type="Proteomes" id="UP000863257">
    <property type="component" value="Unassembled WGS sequence"/>
</dbReference>
<keyword evidence="1" id="KW-0472">Membrane</keyword>
<sequence length="126" mass="14253">MRITRDVVNPKYRGFIWCGVILSALAINLSPVVHYLGKGDVSFRHFDSEAGVSCLYERSLAGSQFECFKDDLIGLNLSELDSKLKQHKYKTQSGDVLIERVRSGRAFVFTYKSDDEELSSKIQQKG</sequence>
<evidence type="ECO:0000256" key="1">
    <source>
        <dbReference type="SAM" id="Phobius"/>
    </source>
</evidence>
<comment type="caution">
    <text evidence="2">The sequence shown here is derived from an EMBL/GenBank/DDBJ whole genome shotgun (WGS) entry which is preliminary data.</text>
</comment>
<accession>A0A8H9N210</accession>